<keyword evidence="10 13" id="KW-0472">Membrane</keyword>
<dbReference type="GO" id="GO:0016020">
    <property type="term" value="C:membrane"/>
    <property type="evidence" value="ECO:0007669"/>
    <property type="project" value="UniProtKB-SubCell"/>
</dbReference>
<dbReference type="EMBL" id="OX459123">
    <property type="protein sequence ID" value="CAI9110241.1"/>
    <property type="molecule type" value="Genomic_DNA"/>
</dbReference>
<dbReference type="Proteomes" id="UP001161247">
    <property type="component" value="Chromosome 6"/>
</dbReference>
<dbReference type="AlphaFoldDB" id="A0AAV1DQW6"/>
<keyword evidence="3" id="KW-0808">Transferase</keyword>
<keyword evidence="4 13" id="KW-0812">Transmembrane</keyword>
<dbReference type="InterPro" id="IPR008271">
    <property type="entry name" value="Ser/Thr_kinase_AS"/>
</dbReference>
<evidence type="ECO:0000313" key="17">
    <source>
        <dbReference type="Proteomes" id="UP001161247"/>
    </source>
</evidence>
<reference evidence="16" key="1">
    <citation type="submission" date="2023-03" db="EMBL/GenBank/DDBJ databases">
        <authorList>
            <person name="Julca I."/>
        </authorList>
    </citation>
    <scope>NUCLEOTIDE SEQUENCE</scope>
</reference>
<accession>A0AAV1DQW6</accession>
<evidence type="ECO:0000256" key="14">
    <source>
        <dbReference type="SAM" id="SignalP"/>
    </source>
</evidence>
<evidence type="ECO:0000256" key="5">
    <source>
        <dbReference type="ARBA" id="ARBA00022729"/>
    </source>
</evidence>
<feature type="domain" description="Protein kinase" evidence="15">
    <location>
        <begin position="498"/>
        <end position="778"/>
    </location>
</feature>
<keyword evidence="5 14" id="KW-0732">Signal</keyword>
<dbReference type="InterPro" id="IPR024788">
    <property type="entry name" value="Malectin-like_Carb-bd_dom"/>
</dbReference>
<dbReference type="SMART" id="SM00220">
    <property type="entry name" value="S_TKc"/>
    <property type="match status" value="1"/>
</dbReference>
<gene>
    <name evidence="16" type="ORF">OLC1_LOCUS17942</name>
</gene>
<evidence type="ECO:0000256" key="10">
    <source>
        <dbReference type="ARBA" id="ARBA00023136"/>
    </source>
</evidence>
<evidence type="ECO:0000256" key="2">
    <source>
        <dbReference type="ARBA" id="ARBA00022527"/>
    </source>
</evidence>
<evidence type="ECO:0000313" key="16">
    <source>
        <dbReference type="EMBL" id="CAI9110241.1"/>
    </source>
</evidence>
<evidence type="ECO:0000259" key="15">
    <source>
        <dbReference type="PROSITE" id="PS50011"/>
    </source>
</evidence>
<proteinExistence type="predicted"/>
<keyword evidence="2" id="KW-0723">Serine/threonine-protein kinase</keyword>
<keyword evidence="9 13" id="KW-1133">Transmembrane helix</keyword>
<organism evidence="16 17">
    <name type="scientific">Oldenlandia corymbosa var. corymbosa</name>
    <dbReference type="NCBI Taxonomy" id="529605"/>
    <lineage>
        <taxon>Eukaryota</taxon>
        <taxon>Viridiplantae</taxon>
        <taxon>Streptophyta</taxon>
        <taxon>Embryophyta</taxon>
        <taxon>Tracheophyta</taxon>
        <taxon>Spermatophyta</taxon>
        <taxon>Magnoliopsida</taxon>
        <taxon>eudicotyledons</taxon>
        <taxon>Gunneridae</taxon>
        <taxon>Pentapetalae</taxon>
        <taxon>asterids</taxon>
        <taxon>lamiids</taxon>
        <taxon>Gentianales</taxon>
        <taxon>Rubiaceae</taxon>
        <taxon>Rubioideae</taxon>
        <taxon>Spermacoceae</taxon>
        <taxon>Hedyotis-Oldenlandia complex</taxon>
        <taxon>Oldenlandia</taxon>
    </lineage>
</organism>
<dbReference type="Gene3D" id="3.30.200.20">
    <property type="entry name" value="Phosphorylase Kinase, domain 1"/>
    <property type="match status" value="1"/>
</dbReference>
<evidence type="ECO:0000256" key="11">
    <source>
        <dbReference type="ARBA" id="ARBA00023180"/>
    </source>
</evidence>
<evidence type="ECO:0000256" key="6">
    <source>
        <dbReference type="ARBA" id="ARBA00022741"/>
    </source>
</evidence>
<evidence type="ECO:0000256" key="1">
    <source>
        <dbReference type="ARBA" id="ARBA00004479"/>
    </source>
</evidence>
<dbReference type="Gene3D" id="1.10.510.10">
    <property type="entry name" value="Transferase(Phosphotransferase) domain 1"/>
    <property type="match status" value="1"/>
</dbReference>
<evidence type="ECO:0000256" key="12">
    <source>
        <dbReference type="PROSITE-ProRule" id="PRU10141"/>
    </source>
</evidence>
<dbReference type="InterPro" id="IPR000719">
    <property type="entry name" value="Prot_kinase_dom"/>
</dbReference>
<feature type="chain" id="PRO_5043807662" evidence="14">
    <location>
        <begin position="25"/>
        <end position="846"/>
    </location>
</feature>
<dbReference type="PROSITE" id="PS00108">
    <property type="entry name" value="PROTEIN_KINASE_ST"/>
    <property type="match status" value="1"/>
</dbReference>
<protein>
    <submittedName>
        <fullName evidence="16">OLC1v1010234C1</fullName>
    </submittedName>
</protein>
<dbReference type="PROSITE" id="PS50011">
    <property type="entry name" value="PROTEIN_KINASE_DOM"/>
    <property type="match status" value="1"/>
</dbReference>
<dbReference type="Pfam" id="PF12819">
    <property type="entry name" value="Malectin_like"/>
    <property type="match status" value="1"/>
</dbReference>
<dbReference type="SUPFAM" id="SSF56112">
    <property type="entry name" value="Protein kinase-like (PK-like)"/>
    <property type="match status" value="1"/>
</dbReference>
<dbReference type="PROSITE" id="PS00107">
    <property type="entry name" value="PROTEIN_KINASE_ATP"/>
    <property type="match status" value="1"/>
</dbReference>
<dbReference type="CDD" id="cd14066">
    <property type="entry name" value="STKc_IRAK"/>
    <property type="match status" value="1"/>
</dbReference>
<dbReference type="InterPro" id="IPR017441">
    <property type="entry name" value="Protein_kinase_ATP_BS"/>
</dbReference>
<dbReference type="FunFam" id="3.30.200.20:FF:000039">
    <property type="entry name" value="receptor-like protein kinase FERONIA"/>
    <property type="match status" value="1"/>
</dbReference>
<evidence type="ECO:0000256" key="4">
    <source>
        <dbReference type="ARBA" id="ARBA00022692"/>
    </source>
</evidence>
<keyword evidence="6 12" id="KW-0547">Nucleotide-binding</keyword>
<dbReference type="FunFam" id="1.10.510.10:FF:000252">
    <property type="entry name" value="Receptor-like protein kinase FERONIA"/>
    <property type="match status" value="1"/>
</dbReference>
<dbReference type="InterPro" id="IPR011009">
    <property type="entry name" value="Kinase-like_dom_sf"/>
</dbReference>
<sequence length="846" mass="93871">MGKNTHFSSFLFFFLFLPCFHVQAQTSTYSVPDHYFINCGSTGITTVNRRNFVGDVNPKSFTLSAPHSTVAINPSTNSSGTLYGTARIFRHPSWYEFKNITPNSTYLVRFHFSAFNSQDGVDLHTARFSVSASNFNLLSDFQLRNSTNNASINSPLIKEFLMNLNADKFQIRFTPSGSSSLAFISAIEAFLAPDGLIKNSSRSVVLMGSSNSVYDGLISNALQVIHRINVGGHLVTPDNDTVLRTWVPDDDYMYVRNAAVKAPFRNAGPQYELGSVTRFDAPDPVYNSAKVLNVNGSVLQNINATWCFVVNRNSRFLVRAHFCDVLGVGVSSNILKFNLFIQNFVQLIDPHGLFTDTAVPFYIDFVVNSDTSGLMNISIGPRPDSSDNKTAFLNGLEIMELISSSSGSISKTNLAVIVGSVVGGGVLMIVSAVLLWFYLMSRKANPVDSLDECGLLKMNRGTLSKRSTERNASGSPLMDLNLGLKVSLREVLYATRNFDEELVIGKGGFGKVYRGILRDGTKVAVKRSEPGRIQGFSEFQTEIMVLSKIRHRHLVSLIGYCDDRSEMVLVYEFMENGTLKDHIYSSKGEAEKRTPESRLSWEKRLQLCIDAAKGLHYLHTGIGGAIIHRDVKSTNILLDEHFVAKVADFGISRLGELDQTHFSTEVKGSFGYFDPEYFTCLVLTEKSDVFSFGVVLLEVLCARQAVDNTLPDEQINLAEWGKCSLMKGELEKIIDPFLKGKISPDSLRRFGRIVQKCLQDRGADRPNMVDVLFQLEYALKLQQTALPWQPNESSNSEVSFNLPMPLIGKLPSFSAAISEYEMEDSDALLNGSNNHTGAIITMQEPR</sequence>
<evidence type="ECO:0000256" key="3">
    <source>
        <dbReference type="ARBA" id="ARBA00022679"/>
    </source>
</evidence>
<evidence type="ECO:0000256" key="7">
    <source>
        <dbReference type="ARBA" id="ARBA00022777"/>
    </source>
</evidence>
<dbReference type="Gene3D" id="2.60.120.430">
    <property type="entry name" value="Galactose-binding lectin"/>
    <property type="match status" value="2"/>
</dbReference>
<feature type="transmembrane region" description="Helical" evidence="13">
    <location>
        <begin position="414"/>
        <end position="439"/>
    </location>
</feature>
<dbReference type="PANTHER" id="PTHR45631">
    <property type="entry name" value="OS07G0107800 PROTEIN-RELATED"/>
    <property type="match status" value="1"/>
</dbReference>
<evidence type="ECO:0000256" key="9">
    <source>
        <dbReference type="ARBA" id="ARBA00022989"/>
    </source>
</evidence>
<keyword evidence="7" id="KW-0418">Kinase</keyword>
<keyword evidence="11" id="KW-0325">Glycoprotein</keyword>
<dbReference type="Pfam" id="PF07714">
    <property type="entry name" value="PK_Tyr_Ser-Thr"/>
    <property type="match status" value="1"/>
</dbReference>
<evidence type="ECO:0000256" key="8">
    <source>
        <dbReference type="ARBA" id="ARBA00022840"/>
    </source>
</evidence>
<evidence type="ECO:0000256" key="13">
    <source>
        <dbReference type="SAM" id="Phobius"/>
    </source>
</evidence>
<comment type="subcellular location">
    <subcellularLocation>
        <location evidence="1">Membrane</location>
        <topology evidence="1">Single-pass type I membrane protein</topology>
    </subcellularLocation>
</comment>
<dbReference type="GO" id="GO:0004674">
    <property type="term" value="F:protein serine/threonine kinase activity"/>
    <property type="evidence" value="ECO:0007669"/>
    <property type="project" value="UniProtKB-KW"/>
</dbReference>
<dbReference type="InterPro" id="IPR001245">
    <property type="entry name" value="Ser-Thr/Tyr_kinase_cat_dom"/>
</dbReference>
<dbReference type="GO" id="GO:0005524">
    <property type="term" value="F:ATP binding"/>
    <property type="evidence" value="ECO:0007669"/>
    <property type="project" value="UniProtKB-UniRule"/>
</dbReference>
<keyword evidence="17" id="KW-1185">Reference proteome</keyword>
<feature type="signal peptide" evidence="14">
    <location>
        <begin position="1"/>
        <end position="24"/>
    </location>
</feature>
<dbReference type="FunFam" id="2.60.120.430:FF:000013">
    <property type="entry name" value="Putative receptor-like protein kinase"/>
    <property type="match status" value="1"/>
</dbReference>
<feature type="binding site" evidence="12">
    <location>
        <position position="526"/>
    </location>
    <ligand>
        <name>ATP</name>
        <dbReference type="ChEBI" id="CHEBI:30616"/>
    </ligand>
</feature>
<keyword evidence="8 12" id="KW-0067">ATP-binding</keyword>
<name>A0AAV1DQW6_OLDCO</name>